<organism evidence="3 4">
    <name type="scientific">Electrophorus voltai</name>
    <dbReference type="NCBI Taxonomy" id="2609070"/>
    <lineage>
        <taxon>Eukaryota</taxon>
        <taxon>Metazoa</taxon>
        <taxon>Chordata</taxon>
        <taxon>Craniata</taxon>
        <taxon>Vertebrata</taxon>
        <taxon>Euteleostomi</taxon>
        <taxon>Actinopterygii</taxon>
        <taxon>Neopterygii</taxon>
        <taxon>Teleostei</taxon>
        <taxon>Ostariophysi</taxon>
        <taxon>Gymnotiformes</taxon>
        <taxon>Gymnotoidei</taxon>
        <taxon>Gymnotidae</taxon>
        <taxon>Electrophorus</taxon>
    </lineage>
</organism>
<dbReference type="Pfam" id="PF25787">
    <property type="entry name" value="HTH_SB"/>
    <property type="match status" value="1"/>
</dbReference>
<proteinExistence type="predicted"/>
<protein>
    <recommendedName>
        <fullName evidence="2">Sleeping Beauty transposase HTH domain-containing protein</fullName>
    </recommendedName>
</protein>
<feature type="domain" description="Sleeping Beauty transposase HTH" evidence="2">
    <location>
        <begin position="200"/>
        <end position="250"/>
    </location>
</feature>
<dbReference type="SUPFAM" id="SSF46689">
    <property type="entry name" value="Homeodomain-like"/>
    <property type="match status" value="1"/>
</dbReference>
<evidence type="ECO:0000259" key="2">
    <source>
        <dbReference type="Pfam" id="PF25787"/>
    </source>
</evidence>
<keyword evidence="4" id="KW-1185">Reference proteome</keyword>
<evidence type="ECO:0000256" key="1">
    <source>
        <dbReference type="SAM" id="MobiDB-lite"/>
    </source>
</evidence>
<accession>A0AAD8ZRF1</accession>
<feature type="region of interest" description="Disordered" evidence="1">
    <location>
        <begin position="1"/>
        <end position="38"/>
    </location>
</feature>
<dbReference type="InterPro" id="IPR036388">
    <property type="entry name" value="WH-like_DNA-bd_sf"/>
</dbReference>
<gene>
    <name evidence="3" type="ORF">P4O66_020089</name>
</gene>
<dbReference type="InterPro" id="IPR057667">
    <property type="entry name" value="HTH_SB"/>
</dbReference>
<comment type="caution">
    <text evidence="3">The sequence shown here is derived from an EMBL/GenBank/DDBJ whole genome shotgun (WGS) entry which is preliminary data.</text>
</comment>
<reference evidence="3" key="1">
    <citation type="submission" date="2023-03" db="EMBL/GenBank/DDBJ databases">
        <title>Electrophorus voltai genome.</title>
        <authorList>
            <person name="Bian C."/>
        </authorList>
    </citation>
    <scope>NUCLEOTIDE SEQUENCE</scope>
    <source>
        <strain evidence="3">CB-2022</strain>
        <tissue evidence="3">Muscle</tissue>
    </source>
</reference>
<name>A0AAD8ZRF1_9TELE</name>
<dbReference type="AlphaFoldDB" id="A0AAD8ZRF1"/>
<dbReference type="Proteomes" id="UP001239994">
    <property type="component" value="Unassembled WGS sequence"/>
</dbReference>
<evidence type="ECO:0000313" key="4">
    <source>
        <dbReference type="Proteomes" id="UP001239994"/>
    </source>
</evidence>
<dbReference type="Gene3D" id="1.10.10.10">
    <property type="entry name" value="Winged helix-like DNA-binding domain superfamily/Winged helix DNA-binding domain"/>
    <property type="match status" value="1"/>
</dbReference>
<dbReference type="EMBL" id="JAROKS010000004">
    <property type="protein sequence ID" value="KAK1804044.1"/>
    <property type="molecule type" value="Genomic_DNA"/>
</dbReference>
<feature type="non-terminal residue" evidence="3">
    <location>
        <position position="1"/>
    </location>
</feature>
<sequence length="271" mass="29249">SAETKVTAVSRRLRTAKKTQEKYAAEEAEPPGPGPTGGVRVEVVGRGRRVCSGPVDCPAASGCWFKSVFVVPLQLCTLAGTERLTRPGGLASFIRNSPRYAAPPRRATSGWRHSARMAAVRIFLKPHPETPGDLLWLLALPRERSRGDVKKAMKEGVALGHELQGATPGQAQTTSLVPRQAYRLPPPQTSEQHSYMVSVGKTKEHSKAIRDKIVEGHKAGKGCKTLSKELGLPASTVESIIRKWKAYGATANLPQPGQPFKVSSHAEARLV</sequence>
<feature type="region of interest" description="Disordered" evidence="1">
    <location>
        <begin position="252"/>
        <end position="271"/>
    </location>
</feature>
<evidence type="ECO:0000313" key="3">
    <source>
        <dbReference type="EMBL" id="KAK1804044.1"/>
    </source>
</evidence>
<dbReference type="InterPro" id="IPR009057">
    <property type="entry name" value="Homeodomain-like_sf"/>
</dbReference>